<reference evidence="3 4" key="4">
    <citation type="journal article" date="2018" name="Environ. Microbiol. Rep.">
        <title>Phylogenetic distribution of roseobacticides in the Roseobacter group and their effect on microalgae.</title>
        <authorList>
            <person name="Sonnenschein E.C."/>
            <person name="Phippen C.B."/>
            <person name="Bentzon-Tilia M."/>
            <person name="Rasmussen S.A."/>
            <person name="Nielsen K.F."/>
            <person name="Gram L."/>
        </authorList>
    </citation>
    <scope>NUCLEOTIDE SEQUENCE [LARGE SCALE GENOMIC DNA]</scope>
    <source>
        <strain evidence="3 4">P36</strain>
    </source>
</reference>
<dbReference type="Pfam" id="PF04012">
    <property type="entry name" value="PspA_IM30"/>
    <property type="match status" value="1"/>
</dbReference>
<feature type="coiled-coil region" evidence="2">
    <location>
        <begin position="84"/>
        <end position="137"/>
    </location>
</feature>
<dbReference type="EMBL" id="CP010643">
    <property type="protein sequence ID" value="ATG35256.1"/>
    <property type="molecule type" value="Genomic_DNA"/>
</dbReference>
<protein>
    <submittedName>
        <fullName evidence="3">Phage shock protein A (PspA) family protein</fullName>
    </submittedName>
</protein>
<evidence type="ECO:0000313" key="4">
    <source>
        <dbReference type="Proteomes" id="UP000218891"/>
    </source>
</evidence>
<dbReference type="Proteomes" id="UP000218891">
    <property type="component" value="Chromosome"/>
</dbReference>
<name>A0ABM6PBW4_9RHOB</name>
<evidence type="ECO:0000313" key="3">
    <source>
        <dbReference type="EMBL" id="ATG35256.1"/>
    </source>
</evidence>
<sequence length="248" mass="27404">MLERRSEYFYTHIVNDVHDMEEAMFATIKTLIRGIDARAEERLSDTYAIELIDQKIRTGEADLTRAKQALAGLIQKSRMETRQLEAVTTRINDLTERARAALAEDRLDLAQAAATAIAELENEQAMRRRTVDMLEQRSLQLRQSVEACHRRLMDLKQGAVAARATRKAQGAHSGMARGETSGDTLGEAEALIKRVMSAEDPFEHSEILKDIETGLSHGTVADDLADAGFGAPTRSTAADVLARLTPKS</sequence>
<gene>
    <name evidence="3" type="ORF">PhaeoP36_01103</name>
</gene>
<organism evidence="3 4">
    <name type="scientific">Phaeobacter piscinae</name>
    <dbReference type="NCBI Taxonomy" id="1580596"/>
    <lineage>
        <taxon>Bacteria</taxon>
        <taxon>Pseudomonadati</taxon>
        <taxon>Pseudomonadota</taxon>
        <taxon>Alphaproteobacteria</taxon>
        <taxon>Rhodobacterales</taxon>
        <taxon>Roseobacteraceae</taxon>
        <taxon>Phaeobacter</taxon>
    </lineage>
</organism>
<dbReference type="PANTHER" id="PTHR31088">
    <property type="entry name" value="MEMBRANE-ASSOCIATED PROTEIN VIPP1, CHLOROPLASTIC"/>
    <property type="match status" value="1"/>
</dbReference>
<evidence type="ECO:0000256" key="1">
    <source>
        <dbReference type="ARBA" id="ARBA00043985"/>
    </source>
</evidence>
<reference evidence="3 4" key="2">
    <citation type="journal article" date="2017" name="Genome Biol. Evol.">
        <title>Trajectories and Drivers of Genome Evolution in Surface-Associated Marine Phaeobacter.</title>
        <authorList>
            <person name="Freese H.M."/>
            <person name="Sikorski J."/>
            <person name="Bunk B."/>
            <person name="Scheuner C."/>
            <person name="Meier-Kolthoff J.P."/>
            <person name="Sproer C."/>
            <person name="Gram L."/>
            <person name="Overmann J."/>
        </authorList>
    </citation>
    <scope>NUCLEOTIDE SEQUENCE [LARGE SCALE GENOMIC DNA]</scope>
    <source>
        <strain evidence="3 4">P36</strain>
    </source>
</reference>
<reference evidence="3 4" key="1">
    <citation type="journal article" date="2017" name="Front. Microbiol.">
        <title>Phaeobacter piscinae sp. nov., a species of the Roseobacter group and potential aquaculture probiont.</title>
        <authorList>
            <person name="Sonnenschein E.C."/>
            <person name="Phippen C.B.W."/>
            <person name="Nielsen K.F."/>
            <person name="Mateiu R.V."/>
            <person name="Melchiorsen J."/>
            <person name="Gram L."/>
            <person name="Overmann J."/>
            <person name="Freese H.M."/>
        </authorList>
    </citation>
    <scope>NUCLEOTIDE SEQUENCE [LARGE SCALE GENOMIC DNA]</scope>
    <source>
        <strain evidence="3 4">P36</strain>
    </source>
</reference>
<keyword evidence="4" id="KW-1185">Reference proteome</keyword>
<dbReference type="PANTHER" id="PTHR31088:SF9">
    <property type="entry name" value="PHAGE SHOCK PROTEIN A"/>
    <property type="match status" value="1"/>
</dbReference>
<dbReference type="InterPro" id="IPR007157">
    <property type="entry name" value="PspA_VIPP1"/>
</dbReference>
<accession>A0ABM6PBW4</accession>
<keyword evidence="2" id="KW-0175">Coiled coil</keyword>
<proteinExistence type="inferred from homology"/>
<reference evidence="3 4" key="3">
    <citation type="journal article" date="2017" name="Int. J. Syst. Evol. Microbiol.">
        <title>Adaptation of Surface-Associated Bacteria to the Open Ocean: A Genomically Distinct Subpopulation of Phaeobacter gallaeciensis Colonizes Pacific Mesozooplankton.</title>
        <authorList>
            <person name="Freese H.M."/>
            <person name="Methner A."/>
            <person name="Overmann J."/>
        </authorList>
    </citation>
    <scope>NUCLEOTIDE SEQUENCE [LARGE SCALE GENOMIC DNA]</scope>
    <source>
        <strain evidence="3 4">P36</strain>
    </source>
</reference>
<comment type="similarity">
    <text evidence="1">Belongs to the PspA/Vipp/IM30 family.</text>
</comment>
<evidence type="ECO:0000256" key="2">
    <source>
        <dbReference type="SAM" id="Coils"/>
    </source>
</evidence>